<dbReference type="EMBL" id="CAJNNV010031443">
    <property type="protein sequence ID" value="CAE8636260.1"/>
    <property type="molecule type" value="Genomic_DNA"/>
</dbReference>
<gene>
    <name evidence="2" type="ORF">PGLA1383_LOCUS51751</name>
    <name evidence="3" type="ORF">PGLA2088_LOCUS21281</name>
</gene>
<name>A0A813JD96_POLGL</name>
<dbReference type="Proteomes" id="UP000626109">
    <property type="component" value="Unassembled WGS sequence"/>
</dbReference>
<reference evidence="3" key="1">
    <citation type="submission" date="2021-02" db="EMBL/GenBank/DDBJ databases">
        <authorList>
            <person name="Dougan E. K."/>
            <person name="Rhodes N."/>
            <person name="Thang M."/>
            <person name="Chan C."/>
        </authorList>
    </citation>
    <scope>NUCLEOTIDE SEQUENCE</scope>
</reference>
<dbReference type="AlphaFoldDB" id="A0A813JD96"/>
<accession>A0A813JD96</accession>
<proteinExistence type="predicted"/>
<evidence type="ECO:0000256" key="1">
    <source>
        <dbReference type="SAM" id="MobiDB-lite"/>
    </source>
</evidence>
<evidence type="ECO:0000313" key="2">
    <source>
        <dbReference type="EMBL" id="CAE8636260.1"/>
    </source>
</evidence>
<dbReference type="EMBL" id="CAJNNW010025755">
    <property type="protein sequence ID" value="CAE8679286.1"/>
    <property type="molecule type" value="Genomic_DNA"/>
</dbReference>
<protein>
    <submittedName>
        <fullName evidence="3">Uncharacterized protein</fullName>
    </submittedName>
</protein>
<comment type="caution">
    <text evidence="3">The sequence shown here is derived from an EMBL/GenBank/DDBJ whole genome shotgun (WGS) entry which is preliminary data.</text>
</comment>
<evidence type="ECO:0000313" key="5">
    <source>
        <dbReference type="Proteomes" id="UP000654075"/>
    </source>
</evidence>
<feature type="region of interest" description="Disordered" evidence="1">
    <location>
        <begin position="194"/>
        <end position="242"/>
    </location>
</feature>
<organism evidence="3 4">
    <name type="scientific">Polarella glacialis</name>
    <name type="common">Dinoflagellate</name>
    <dbReference type="NCBI Taxonomy" id="89957"/>
    <lineage>
        <taxon>Eukaryota</taxon>
        <taxon>Sar</taxon>
        <taxon>Alveolata</taxon>
        <taxon>Dinophyceae</taxon>
        <taxon>Suessiales</taxon>
        <taxon>Suessiaceae</taxon>
        <taxon>Polarella</taxon>
    </lineage>
</organism>
<dbReference type="Proteomes" id="UP000654075">
    <property type="component" value="Unassembled WGS sequence"/>
</dbReference>
<evidence type="ECO:0000313" key="3">
    <source>
        <dbReference type="EMBL" id="CAE8679286.1"/>
    </source>
</evidence>
<evidence type="ECO:0000313" key="4">
    <source>
        <dbReference type="Proteomes" id="UP000626109"/>
    </source>
</evidence>
<keyword evidence="5" id="KW-1185">Reference proteome</keyword>
<sequence>MPQQLLPRCSSYRALREESHRIPCVVSVEQSGRSLSAFRAIRLPPIRESLCCKLRKSCAAQVQAGAGQPNQPSGSISSDTNSLQKVLDQIDEPLAPSSSVSGSSAMISLQEVPNHIDEPLAPPEDTRDIITLERNLEQDCNNGSISPQEAPQEGGAETLPEEACLSLDGLEKVLLEPGSRNICFQDMLTNLPDIQREGMGAPELHSSRSRRRHTKAACTRGSAYREPNAEPSGPRPPDTERVEVLGRDEDLTTPRVFESASFHLEQVQNNSPAYRRHLWSYSASTLVSRQDSIDSEPGSPARSFLLRRRAYSALSTSRSE</sequence>